<accession>D8RLA0</accession>
<reference evidence="2 3" key="1">
    <citation type="journal article" date="2011" name="Science">
        <title>The Selaginella genome identifies genetic changes associated with the evolution of vascular plants.</title>
        <authorList>
            <person name="Banks J.A."/>
            <person name="Nishiyama T."/>
            <person name="Hasebe M."/>
            <person name="Bowman J.L."/>
            <person name="Gribskov M."/>
            <person name="dePamphilis C."/>
            <person name="Albert V.A."/>
            <person name="Aono N."/>
            <person name="Aoyama T."/>
            <person name="Ambrose B.A."/>
            <person name="Ashton N.W."/>
            <person name="Axtell M.J."/>
            <person name="Barker E."/>
            <person name="Barker M.S."/>
            <person name="Bennetzen J.L."/>
            <person name="Bonawitz N.D."/>
            <person name="Chapple C."/>
            <person name="Cheng C."/>
            <person name="Correa L.G."/>
            <person name="Dacre M."/>
            <person name="DeBarry J."/>
            <person name="Dreyer I."/>
            <person name="Elias M."/>
            <person name="Engstrom E.M."/>
            <person name="Estelle M."/>
            <person name="Feng L."/>
            <person name="Finet C."/>
            <person name="Floyd S.K."/>
            <person name="Frommer W.B."/>
            <person name="Fujita T."/>
            <person name="Gramzow L."/>
            <person name="Gutensohn M."/>
            <person name="Harholt J."/>
            <person name="Hattori M."/>
            <person name="Heyl A."/>
            <person name="Hirai T."/>
            <person name="Hiwatashi Y."/>
            <person name="Ishikawa M."/>
            <person name="Iwata M."/>
            <person name="Karol K.G."/>
            <person name="Koehler B."/>
            <person name="Kolukisaoglu U."/>
            <person name="Kubo M."/>
            <person name="Kurata T."/>
            <person name="Lalonde S."/>
            <person name="Li K."/>
            <person name="Li Y."/>
            <person name="Litt A."/>
            <person name="Lyons E."/>
            <person name="Manning G."/>
            <person name="Maruyama T."/>
            <person name="Michael T.P."/>
            <person name="Mikami K."/>
            <person name="Miyazaki S."/>
            <person name="Morinaga S."/>
            <person name="Murata T."/>
            <person name="Mueller-Roeber B."/>
            <person name="Nelson D.R."/>
            <person name="Obara M."/>
            <person name="Oguri Y."/>
            <person name="Olmstead R.G."/>
            <person name="Onodera N."/>
            <person name="Petersen B.L."/>
            <person name="Pils B."/>
            <person name="Prigge M."/>
            <person name="Rensing S.A."/>
            <person name="Riano-Pachon D.M."/>
            <person name="Roberts A.W."/>
            <person name="Sato Y."/>
            <person name="Scheller H.V."/>
            <person name="Schulz B."/>
            <person name="Schulz C."/>
            <person name="Shakirov E.V."/>
            <person name="Shibagaki N."/>
            <person name="Shinohara N."/>
            <person name="Shippen D.E."/>
            <person name="Soerensen I."/>
            <person name="Sotooka R."/>
            <person name="Sugimoto N."/>
            <person name="Sugita M."/>
            <person name="Sumikawa N."/>
            <person name="Tanurdzic M."/>
            <person name="Theissen G."/>
            <person name="Ulvskov P."/>
            <person name="Wakazuki S."/>
            <person name="Weng J.K."/>
            <person name="Willats W.W."/>
            <person name="Wipf D."/>
            <person name="Wolf P.G."/>
            <person name="Yang L."/>
            <person name="Zimmer A.D."/>
            <person name="Zhu Q."/>
            <person name="Mitros T."/>
            <person name="Hellsten U."/>
            <person name="Loque D."/>
            <person name="Otillar R."/>
            <person name="Salamov A."/>
            <person name="Schmutz J."/>
            <person name="Shapiro H."/>
            <person name="Lindquist E."/>
            <person name="Lucas S."/>
            <person name="Rokhsar D."/>
            <person name="Grigoriev I.V."/>
        </authorList>
    </citation>
    <scope>NUCLEOTIDE SEQUENCE [LARGE SCALE GENOMIC DNA]</scope>
</reference>
<dbReference type="HOGENOM" id="CLU_049517_0_0_1"/>
<organism evidence="3">
    <name type="scientific">Selaginella moellendorffii</name>
    <name type="common">Spikemoss</name>
    <dbReference type="NCBI Taxonomy" id="88036"/>
    <lineage>
        <taxon>Eukaryota</taxon>
        <taxon>Viridiplantae</taxon>
        <taxon>Streptophyta</taxon>
        <taxon>Embryophyta</taxon>
        <taxon>Tracheophyta</taxon>
        <taxon>Lycopodiopsida</taxon>
        <taxon>Selaginellales</taxon>
        <taxon>Selaginellaceae</taxon>
        <taxon>Selaginella</taxon>
    </lineage>
</organism>
<gene>
    <name evidence="2" type="ORF">SELMODRAFT_441723</name>
</gene>
<dbReference type="KEGG" id="smo:SELMODRAFT_441723"/>
<dbReference type="GO" id="GO:0016747">
    <property type="term" value="F:acyltransferase activity, transferring groups other than amino-acyl groups"/>
    <property type="evidence" value="ECO:0000318"/>
    <property type="project" value="GO_Central"/>
</dbReference>
<comment type="similarity">
    <text evidence="1">Belongs to the plant acyltransferase family.</text>
</comment>
<dbReference type="Gene3D" id="3.30.559.10">
    <property type="entry name" value="Chloramphenicol acetyltransferase-like domain"/>
    <property type="match status" value="2"/>
</dbReference>
<evidence type="ECO:0008006" key="4">
    <source>
        <dbReference type="Google" id="ProtNLM"/>
    </source>
</evidence>
<protein>
    <recommendedName>
        <fullName evidence="4">BAHD family acyltransferase, clade V</fullName>
    </recommendedName>
</protein>
<dbReference type="InterPro" id="IPR023213">
    <property type="entry name" value="CAT-like_dom_sf"/>
</dbReference>
<dbReference type="EMBL" id="GL377583">
    <property type="protein sequence ID" value="EFJ27098.1"/>
    <property type="molecule type" value="Genomic_DNA"/>
</dbReference>
<dbReference type="AlphaFoldDB" id="D8RLA0"/>
<sequence>MASQLWCLQLIAKQIHRPVPAMLKQQHHHQVTIHGVKTVVSIHPSQLAIHPVSKLDSILSNFYLHTVIYFDKVPTSSPWEVEREELNFSLAEVLDLFPSVSGRLRVLDNGNLGIKSNDAGIRVVEATCDSSLREWLEAEKDGSNRQQLLPEVRISDYSVSPLLAIQYTLFRGGGLALGLSWCHILADFMSMDLLVKLWGEAHRKQGKLSSRPTSSVDVTSADVQLPQPFAHTNLSINASELDTRVFHFGSKVVEAITRESGGGGGETEALCAAVWKAVVKAQEQPSSGDSRLCLWSNTNLERNRGYFGNSATAFKFVDAVSPLGQSSVSDVAKAIQLGTRTNGSYKCASSFFANNVLFCNWAANVPVYDDADFGFSKPFYVEFLAAPLFGEGMVTIAPGREGGRSKSVCVSLRSEAMKRLLQESYFGSSSTKPANGVIS</sequence>
<dbReference type="PANTHER" id="PTHR31642:SF316">
    <property type="entry name" value="PROTEIN ECERIFERUM 26-LIKE"/>
    <property type="match status" value="1"/>
</dbReference>
<keyword evidence="3" id="KW-1185">Reference proteome</keyword>
<evidence type="ECO:0000313" key="2">
    <source>
        <dbReference type="EMBL" id="EFJ27098.1"/>
    </source>
</evidence>
<dbReference type="InParanoid" id="D8RLA0"/>
<proteinExistence type="inferred from homology"/>
<evidence type="ECO:0000256" key="1">
    <source>
        <dbReference type="ARBA" id="ARBA00009861"/>
    </source>
</evidence>
<dbReference type="PANTHER" id="PTHR31642">
    <property type="entry name" value="TRICHOTHECENE 3-O-ACETYLTRANSFERASE"/>
    <property type="match status" value="1"/>
</dbReference>
<dbReference type="STRING" id="88036.D8RLA0"/>
<dbReference type="eggNOG" id="ENOG502QVJH">
    <property type="taxonomic scope" value="Eukaryota"/>
</dbReference>
<dbReference type="Proteomes" id="UP000001514">
    <property type="component" value="Unassembled WGS sequence"/>
</dbReference>
<dbReference type="Gramene" id="EFJ27098">
    <property type="protein sequence ID" value="EFJ27098"/>
    <property type="gene ID" value="SELMODRAFT_441723"/>
</dbReference>
<evidence type="ECO:0000313" key="3">
    <source>
        <dbReference type="Proteomes" id="UP000001514"/>
    </source>
</evidence>
<dbReference type="FunCoup" id="D8RLA0">
    <property type="interactions" value="757"/>
</dbReference>
<name>D8RLA0_SELML</name>
<dbReference type="Pfam" id="PF02458">
    <property type="entry name" value="Transferase"/>
    <property type="match status" value="1"/>
</dbReference>
<dbReference type="InterPro" id="IPR050317">
    <property type="entry name" value="Plant_Fungal_Acyltransferase"/>
</dbReference>